<dbReference type="RefSeq" id="XP_019846494.1">
    <property type="nucleotide sequence ID" value="XM_019990935.3"/>
</dbReference>
<feature type="signal peptide" evidence="4">
    <location>
        <begin position="1"/>
        <end position="20"/>
    </location>
</feature>
<dbReference type="InterPro" id="IPR029058">
    <property type="entry name" value="AB_hydrolase_fold"/>
</dbReference>
<dbReference type="InterPro" id="IPR051093">
    <property type="entry name" value="Neuroligin/BSAL"/>
</dbReference>
<dbReference type="InterPro" id="IPR002018">
    <property type="entry name" value="CarbesteraseB"/>
</dbReference>
<evidence type="ECO:0000256" key="3">
    <source>
        <dbReference type="SAM" id="Phobius"/>
    </source>
</evidence>
<dbReference type="KEGG" id="bdr:105228217"/>
<proteinExistence type="inferred from homology"/>
<dbReference type="Gene3D" id="3.40.50.1820">
    <property type="entry name" value="alpha/beta hydrolase"/>
    <property type="match status" value="1"/>
</dbReference>
<keyword evidence="3" id="KW-0472">Membrane</keyword>
<feature type="transmembrane region" description="Helical" evidence="3">
    <location>
        <begin position="657"/>
        <end position="678"/>
    </location>
</feature>
<keyword evidence="3" id="KW-1133">Transmembrane helix</keyword>
<keyword evidence="2" id="KW-0325">Glycoprotein</keyword>
<dbReference type="GeneID" id="105228217"/>
<reference evidence="7" key="1">
    <citation type="submission" date="2025-08" db="UniProtKB">
        <authorList>
            <consortium name="RefSeq"/>
        </authorList>
    </citation>
    <scope>IDENTIFICATION</scope>
    <source>
        <tissue evidence="7">Adult</tissue>
    </source>
</reference>
<dbReference type="Proteomes" id="UP001652620">
    <property type="component" value="Unplaced"/>
</dbReference>
<keyword evidence="6" id="KW-1185">Reference proteome</keyword>
<evidence type="ECO:0000256" key="1">
    <source>
        <dbReference type="ARBA" id="ARBA00005964"/>
    </source>
</evidence>
<keyword evidence="3" id="KW-0812">Transmembrane</keyword>
<feature type="chain" id="PRO_5026667452" evidence="4">
    <location>
        <begin position="21"/>
        <end position="694"/>
    </location>
</feature>
<name>A0A6J0RI17_BACDO</name>
<evidence type="ECO:0000313" key="7">
    <source>
        <dbReference type="RefSeq" id="XP_019846494.1"/>
    </source>
</evidence>
<feature type="domain" description="Carboxylesterase type B" evidence="5">
    <location>
        <begin position="24"/>
        <end position="542"/>
    </location>
</feature>
<accession>A0A6J0RI17</accession>
<sequence>MQFFRLSIALLLLQFLSTKGQRISVLLDQGSITGLKIFPDTSRTAVYAFLGVPYAQPPVGDLRFAPPLPHRGWNRTFLAMSMRPLCPQPSDTIYDEVADGSLPRETIMNEDCLYLNIWVSETENAGKKSVLVLITGEEMVYDWSQNRVSGVDLALEDIVVVSIQYRSNIFGWIAMDNEVLTGNIGLQDQHLALLWIQSNIQHFGGDPNQITLLGHGTSGAPCAIAHAVMGRSAEDNIFSKLIIMSGGDLEASLRSKQDVMKASKVLVEKLGCQFEKPSSQLRYCLRQKSIGDLLNAFESIYDHRNGTLHIGPILPVVYDDLLKNRTISHALGPMLIGITSNEGSFLEQRWLNLARESYQSIRDYVDYTLLPCILRNFDVQIRDKMKYAINWFYFSGEPSESTKHFLYALQRLISEYFYELPFYRLLNLLTSKDYGIVTPVFAYVFDASKSMDLRGKVNLFGGAPHSADLLLLLGPSVFQQVARRRLSLEESRLSRQFRSHLITFIKSRRDIYSSSFKSNEWMPYTTENQFIYNIGKTDKDIQLEASRNYLSDFEKNSVEIDKMLRNDRDGIDNSFLRTSRKNRGRSDINQATVYATNQTNYGYVLHLKRVYNFWQIFIPYIHNYGDQRYYDGSNIPFGQQNLLKEAAADAARYRKGFFALIVIVVFLLSILMVCVYILHRDQMRENTPISVSRL</sequence>
<dbReference type="AlphaFoldDB" id="A0A6J0RI17"/>
<keyword evidence="4" id="KW-0732">Signal</keyword>
<protein>
    <submittedName>
        <fullName evidence="7">Liver carboxylesterase 1</fullName>
    </submittedName>
</protein>
<evidence type="ECO:0000256" key="2">
    <source>
        <dbReference type="ARBA" id="ARBA00023180"/>
    </source>
</evidence>
<dbReference type="Pfam" id="PF00135">
    <property type="entry name" value="COesterase"/>
    <property type="match status" value="1"/>
</dbReference>
<dbReference type="InParanoid" id="A0A6J0RI17"/>
<evidence type="ECO:0000256" key="4">
    <source>
        <dbReference type="SAM" id="SignalP"/>
    </source>
</evidence>
<dbReference type="OrthoDB" id="19501at2759"/>
<dbReference type="OMA" id="QSHSMDM"/>
<dbReference type="PANTHER" id="PTHR43903">
    <property type="entry name" value="NEUROLIGIN"/>
    <property type="match status" value="1"/>
</dbReference>
<evidence type="ECO:0000259" key="5">
    <source>
        <dbReference type="Pfam" id="PF00135"/>
    </source>
</evidence>
<gene>
    <name evidence="7" type="primary">LOC105228217</name>
</gene>
<dbReference type="SUPFAM" id="SSF53474">
    <property type="entry name" value="alpha/beta-Hydrolases"/>
    <property type="match status" value="1"/>
</dbReference>
<organism evidence="6 7">
    <name type="scientific">Bactrocera dorsalis</name>
    <name type="common">Oriental fruit fly</name>
    <name type="synonym">Dacus dorsalis</name>
    <dbReference type="NCBI Taxonomy" id="27457"/>
    <lineage>
        <taxon>Eukaryota</taxon>
        <taxon>Metazoa</taxon>
        <taxon>Ecdysozoa</taxon>
        <taxon>Arthropoda</taxon>
        <taxon>Hexapoda</taxon>
        <taxon>Insecta</taxon>
        <taxon>Pterygota</taxon>
        <taxon>Neoptera</taxon>
        <taxon>Endopterygota</taxon>
        <taxon>Diptera</taxon>
        <taxon>Brachycera</taxon>
        <taxon>Muscomorpha</taxon>
        <taxon>Tephritoidea</taxon>
        <taxon>Tephritidae</taxon>
        <taxon>Bactrocera</taxon>
        <taxon>Bactrocera</taxon>
    </lineage>
</organism>
<evidence type="ECO:0000313" key="6">
    <source>
        <dbReference type="Proteomes" id="UP001652620"/>
    </source>
</evidence>
<comment type="similarity">
    <text evidence="1">Belongs to the type-B carboxylesterase/lipase family.</text>
</comment>